<keyword evidence="1 4" id="KW-0808">Transferase</keyword>
<sequence>MNLMIRLARADEADLVHRVMMLAFEEYRHIDIPSSALNETVCSIQSSLKNGTEKALLCFDDDVPLGSVRFKTDKNTLYFSRLSVCPEARGRGVAKSMLKWLEDYAKEHGKSEVWCRVRISVPQNIQLYKSAGYNVCMEEVVTNPNGFPVKTVVMKKEF</sequence>
<protein>
    <submittedName>
        <fullName evidence="4">GNAT superfamily N-acetyltransferase</fullName>
    </submittedName>
</protein>
<dbReference type="Proteomes" id="UP000580891">
    <property type="component" value="Unassembled WGS sequence"/>
</dbReference>
<evidence type="ECO:0000256" key="1">
    <source>
        <dbReference type="ARBA" id="ARBA00022679"/>
    </source>
</evidence>
<dbReference type="RefSeq" id="WP_181538681.1">
    <property type="nucleotide sequence ID" value="NZ_JACDUU010000010.1"/>
</dbReference>
<name>A0A7V9Z2S1_9BACL</name>
<dbReference type="Pfam" id="PF00583">
    <property type="entry name" value="Acetyltransf_1"/>
    <property type="match status" value="1"/>
</dbReference>
<evidence type="ECO:0000313" key="5">
    <source>
        <dbReference type="Proteomes" id="UP000580891"/>
    </source>
</evidence>
<proteinExistence type="predicted"/>
<keyword evidence="2" id="KW-0012">Acyltransferase</keyword>
<evidence type="ECO:0000259" key="3">
    <source>
        <dbReference type="PROSITE" id="PS51186"/>
    </source>
</evidence>
<evidence type="ECO:0000256" key="2">
    <source>
        <dbReference type="ARBA" id="ARBA00023315"/>
    </source>
</evidence>
<reference evidence="4 5" key="1">
    <citation type="submission" date="2020-07" db="EMBL/GenBank/DDBJ databases">
        <title>Genomic Encyclopedia of Type Strains, Phase IV (KMG-IV): sequencing the most valuable type-strain genomes for metagenomic binning, comparative biology and taxonomic classification.</title>
        <authorList>
            <person name="Goeker M."/>
        </authorList>
    </citation>
    <scope>NUCLEOTIDE SEQUENCE [LARGE SCALE GENOMIC DNA]</scope>
    <source>
        <strain evidence="4 5">DSM 25220</strain>
    </source>
</reference>
<keyword evidence="5" id="KW-1185">Reference proteome</keyword>
<organism evidence="4 5">
    <name type="scientific">[Anoxybacillus] calidus</name>
    <dbReference type="NCBI Taxonomy" id="575178"/>
    <lineage>
        <taxon>Bacteria</taxon>
        <taxon>Bacillati</taxon>
        <taxon>Bacillota</taxon>
        <taxon>Bacilli</taxon>
        <taxon>Bacillales</taxon>
        <taxon>Anoxybacillaceae</taxon>
        <taxon>Paranoxybacillus</taxon>
    </lineage>
</organism>
<dbReference type="PROSITE" id="PS51186">
    <property type="entry name" value="GNAT"/>
    <property type="match status" value="1"/>
</dbReference>
<dbReference type="SUPFAM" id="SSF55729">
    <property type="entry name" value="Acyl-CoA N-acyltransferases (Nat)"/>
    <property type="match status" value="1"/>
</dbReference>
<dbReference type="InterPro" id="IPR016181">
    <property type="entry name" value="Acyl_CoA_acyltransferase"/>
</dbReference>
<dbReference type="InterPro" id="IPR050832">
    <property type="entry name" value="Bact_Acetyltransf"/>
</dbReference>
<evidence type="ECO:0000313" key="4">
    <source>
        <dbReference type="EMBL" id="MBA2872937.1"/>
    </source>
</evidence>
<feature type="domain" description="N-acetyltransferase" evidence="3">
    <location>
        <begin position="3"/>
        <end position="158"/>
    </location>
</feature>
<accession>A0A7V9Z2S1</accession>
<gene>
    <name evidence="4" type="ORF">HNQ85_003252</name>
</gene>
<dbReference type="AlphaFoldDB" id="A0A7V9Z2S1"/>
<dbReference type="EMBL" id="JACDUU010000010">
    <property type="protein sequence ID" value="MBA2872937.1"/>
    <property type="molecule type" value="Genomic_DNA"/>
</dbReference>
<dbReference type="CDD" id="cd04301">
    <property type="entry name" value="NAT_SF"/>
    <property type="match status" value="1"/>
</dbReference>
<comment type="caution">
    <text evidence="4">The sequence shown here is derived from an EMBL/GenBank/DDBJ whole genome shotgun (WGS) entry which is preliminary data.</text>
</comment>
<dbReference type="InterPro" id="IPR000182">
    <property type="entry name" value="GNAT_dom"/>
</dbReference>
<dbReference type="PANTHER" id="PTHR43877">
    <property type="entry name" value="AMINOALKYLPHOSPHONATE N-ACETYLTRANSFERASE-RELATED-RELATED"/>
    <property type="match status" value="1"/>
</dbReference>
<dbReference type="Gene3D" id="3.40.630.30">
    <property type="match status" value="1"/>
</dbReference>
<dbReference type="GO" id="GO:0016747">
    <property type="term" value="F:acyltransferase activity, transferring groups other than amino-acyl groups"/>
    <property type="evidence" value="ECO:0007669"/>
    <property type="project" value="InterPro"/>
</dbReference>